<accession>A0ABQ6E2E6</accession>
<dbReference type="RefSeq" id="WP_284204695.1">
    <property type="nucleotide sequence ID" value="NZ_BSPQ01000013.1"/>
</dbReference>
<dbReference type="Proteomes" id="UP001157353">
    <property type="component" value="Unassembled WGS sequence"/>
</dbReference>
<evidence type="ECO:0000313" key="1">
    <source>
        <dbReference type="EMBL" id="GLS91586.1"/>
    </source>
</evidence>
<protein>
    <recommendedName>
        <fullName evidence="3">DUF3010 family protein</fullName>
    </recommendedName>
</protein>
<evidence type="ECO:0008006" key="3">
    <source>
        <dbReference type="Google" id="ProtNLM"/>
    </source>
</evidence>
<sequence length="143" mass="15747">MRVCGVELIGNEAIIAIMQLDKGLYDVPVVRANKFNLVDGINTVPLKKFQADFKQLMTDYKVDTVVIKQRAQKGKFAGSPLSFKIEGALQLLPDVNVHVLSSTYIKEGLSGAQNQPTAVELGLKKFQEQAMLTAFGYLEQQSS</sequence>
<dbReference type="InterPro" id="IPR021378">
    <property type="entry name" value="DUF3010"/>
</dbReference>
<organism evidence="1 2">
    <name type="scientific">Psychromonas marina</name>
    <dbReference type="NCBI Taxonomy" id="88364"/>
    <lineage>
        <taxon>Bacteria</taxon>
        <taxon>Pseudomonadati</taxon>
        <taxon>Pseudomonadota</taxon>
        <taxon>Gammaproteobacteria</taxon>
        <taxon>Alteromonadales</taxon>
        <taxon>Psychromonadaceae</taxon>
        <taxon>Psychromonas</taxon>
    </lineage>
</organism>
<dbReference type="Pfam" id="PF11215">
    <property type="entry name" value="DUF3010"/>
    <property type="match status" value="1"/>
</dbReference>
<name>A0ABQ6E2E6_9GAMM</name>
<reference evidence="2" key="1">
    <citation type="journal article" date="2019" name="Int. J. Syst. Evol. Microbiol.">
        <title>The Global Catalogue of Microorganisms (GCM) 10K type strain sequencing project: providing services to taxonomists for standard genome sequencing and annotation.</title>
        <authorList>
            <consortium name="The Broad Institute Genomics Platform"/>
            <consortium name="The Broad Institute Genome Sequencing Center for Infectious Disease"/>
            <person name="Wu L."/>
            <person name="Ma J."/>
        </authorList>
    </citation>
    <scope>NUCLEOTIDE SEQUENCE [LARGE SCALE GENOMIC DNA]</scope>
    <source>
        <strain evidence="2">NBRC 103166</strain>
    </source>
</reference>
<gene>
    <name evidence="1" type="ORF">GCM10007916_26550</name>
</gene>
<keyword evidence="2" id="KW-1185">Reference proteome</keyword>
<dbReference type="EMBL" id="BSPQ01000013">
    <property type="protein sequence ID" value="GLS91586.1"/>
    <property type="molecule type" value="Genomic_DNA"/>
</dbReference>
<comment type="caution">
    <text evidence="1">The sequence shown here is derived from an EMBL/GenBank/DDBJ whole genome shotgun (WGS) entry which is preliminary data.</text>
</comment>
<proteinExistence type="predicted"/>
<evidence type="ECO:0000313" key="2">
    <source>
        <dbReference type="Proteomes" id="UP001157353"/>
    </source>
</evidence>